<protein>
    <submittedName>
        <fullName evidence="5">Homeobox-domain-containing protein</fullName>
    </submittedName>
</protein>
<evidence type="ECO:0000259" key="4">
    <source>
        <dbReference type="PROSITE" id="PS50071"/>
    </source>
</evidence>
<dbReference type="Proteomes" id="UP000030669">
    <property type="component" value="Unassembled WGS sequence"/>
</dbReference>
<dbReference type="HOGENOM" id="CLU_033345_0_0_1"/>
<dbReference type="GeneID" id="19304395"/>
<dbReference type="OrthoDB" id="6159439at2759"/>
<feature type="compositionally biased region" description="Low complexity" evidence="3">
    <location>
        <begin position="98"/>
        <end position="107"/>
    </location>
</feature>
<feature type="compositionally biased region" description="Polar residues" evidence="3">
    <location>
        <begin position="462"/>
        <end position="476"/>
    </location>
</feature>
<feature type="region of interest" description="Disordered" evidence="3">
    <location>
        <begin position="186"/>
        <end position="312"/>
    </location>
</feature>
<evidence type="ECO:0000256" key="3">
    <source>
        <dbReference type="SAM" id="MobiDB-lite"/>
    </source>
</evidence>
<dbReference type="GO" id="GO:0000981">
    <property type="term" value="F:DNA-binding transcription factor activity, RNA polymerase II-specific"/>
    <property type="evidence" value="ECO:0007669"/>
    <property type="project" value="TreeGrafter"/>
</dbReference>
<evidence type="ECO:0000256" key="2">
    <source>
        <dbReference type="RuleBase" id="RU000682"/>
    </source>
</evidence>
<accession>S7PZC0</accession>
<feature type="compositionally biased region" description="Basic and acidic residues" evidence="3">
    <location>
        <begin position="531"/>
        <end position="543"/>
    </location>
</feature>
<dbReference type="OMA" id="HRDPYLA"/>
<dbReference type="Pfam" id="PF00046">
    <property type="entry name" value="Homeodomain"/>
    <property type="match status" value="1"/>
</dbReference>
<feature type="region of interest" description="Disordered" evidence="3">
    <location>
        <begin position="1"/>
        <end position="146"/>
    </location>
</feature>
<evidence type="ECO:0000313" key="5">
    <source>
        <dbReference type="EMBL" id="EPQ52986.1"/>
    </source>
</evidence>
<feature type="compositionally biased region" description="Basic and acidic residues" evidence="3">
    <location>
        <begin position="113"/>
        <end position="128"/>
    </location>
</feature>
<comment type="subcellular location">
    <subcellularLocation>
        <location evidence="1 2">Nucleus</location>
    </subcellularLocation>
</comment>
<dbReference type="EMBL" id="KB469306">
    <property type="protein sequence ID" value="EPQ52986.1"/>
    <property type="molecule type" value="Genomic_DNA"/>
</dbReference>
<feature type="compositionally biased region" description="Polar residues" evidence="3">
    <location>
        <begin position="386"/>
        <end position="403"/>
    </location>
</feature>
<feature type="compositionally biased region" description="Polar residues" evidence="3">
    <location>
        <begin position="221"/>
        <end position="230"/>
    </location>
</feature>
<name>S7PZC0_GLOTA</name>
<dbReference type="CDD" id="cd00086">
    <property type="entry name" value="homeodomain"/>
    <property type="match status" value="1"/>
</dbReference>
<sequence length="543" mass="57990">MSRSPSSTPTPNPSNPSEATDTQHSFDLFATSRESHEHSPAEASRQTRAPARQPVSTTADAKPRAESSQSVSGGRGGKRTRAESEELPGGVTRRPRMSSPSGSSSNSQADLADTEHEGGRNERSERSPSDTLPLKKKRTRTLTTPHQSAVLHALLAQSRFPTTAMREEVGRQIGLSARKVQIWFQNQRQKAKRPRSQAATPVARPPQYGPFPNVPGAPSASVGNSASFLTFGTARPEPGGVSPQEAAPSSASSAGSEQSSQRFAVESPFLGLGSQLSGPGIPGPAFPSISPIRGGETASRHRRSSRLSQSLDSTPYFLQSSLHYSGRPVSRHPISVPAPVPDREHPYPIDPSLTLPPLTFDRPPSHLPRTMPPGYPLSRFERLPSSAPSTMTSFDFARTTSTHDPPFAHVPPDVPGPSLSIIPPPFALQPAPQWDPDTFSPLSRPGSSSVSRPGSSYYYTEGRTSPLDTSSQQPSIHTAPGQPVARDEGSSNGESTPQPPLRSTRFDPVRSSALSYTSVPTPETPSSPTARSHERPADDSPPE</sequence>
<evidence type="ECO:0000313" key="6">
    <source>
        <dbReference type="Proteomes" id="UP000030669"/>
    </source>
</evidence>
<gene>
    <name evidence="5" type="ORF">GLOTRDRAFT_139953</name>
</gene>
<feature type="region of interest" description="Disordered" evidence="3">
    <location>
        <begin position="327"/>
        <end position="543"/>
    </location>
</feature>
<feature type="compositionally biased region" description="Low complexity" evidence="3">
    <location>
        <begin position="440"/>
        <end position="459"/>
    </location>
</feature>
<dbReference type="InterPro" id="IPR052631">
    <property type="entry name" value="Paired_homeobox_Bicoid"/>
</dbReference>
<dbReference type="Gene3D" id="1.10.10.60">
    <property type="entry name" value="Homeodomain-like"/>
    <property type="match status" value="1"/>
</dbReference>
<dbReference type="GO" id="GO:1990837">
    <property type="term" value="F:sequence-specific double-stranded DNA binding"/>
    <property type="evidence" value="ECO:0007669"/>
    <property type="project" value="TreeGrafter"/>
</dbReference>
<keyword evidence="1 2" id="KW-0238">DNA-binding</keyword>
<dbReference type="SMART" id="SM00389">
    <property type="entry name" value="HOX"/>
    <property type="match status" value="1"/>
</dbReference>
<feature type="DNA-binding region" description="Homeobox" evidence="1">
    <location>
        <begin position="136"/>
        <end position="195"/>
    </location>
</feature>
<feature type="compositionally biased region" description="Low complexity" evidence="3">
    <location>
        <begin position="515"/>
        <end position="529"/>
    </location>
</feature>
<reference evidence="5" key="1">
    <citation type="journal article" date="2012" name="Science">
        <title>The Paleozoic origin of enzymatic lignin decomposition reconstructed from 31 fungal genomes.</title>
        <authorList>
            <person name="Floudas D."/>
            <person name="Binder M."/>
            <person name="Riley R."/>
            <person name="Barry K."/>
            <person name="Blanchette R.A."/>
            <person name="Henrissat B."/>
            <person name="Martinez A.T."/>
            <person name="Otillar R."/>
            <person name="Spatafora J.W."/>
            <person name="Yadav J.S."/>
            <person name="Aerts A."/>
            <person name="Benoit I."/>
            <person name="Boyd A."/>
            <person name="Carlson A."/>
            <person name="Copeland A."/>
            <person name="Coutinho P.M."/>
            <person name="de Vries R.P."/>
            <person name="Ferreira P."/>
            <person name="Findley K."/>
            <person name="Foster B."/>
            <person name="Gaskell J."/>
            <person name="Glotzer D."/>
            <person name="Gorecki P."/>
            <person name="Heitman J."/>
            <person name="Hesse C."/>
            <person name="Hori C."/>
            <person name="Igarashi K."/>
            <person name="Jurgens J.A."/>
            <person name="Kallen N."/>
            <person name="Kersten P."/>
            <person name="Kohler A."/>
            <person name="Kuees U."/>
            <person name="Kumar T.K.A."/>
            <person name="Kuo A."/>
            <person name="LaButti K."/>
            <person name="Larrondo L.F."/>
            <person name="Lindquist E."/>
            <person name="Ling A."/>
            <person name="Lombard V."/>
            <person name="Lucas S."/>
            <person name="Lundell T."/>
            <person name="Martin R."/>
            <person name="McLaughlin D.J."/>
            <person name="Morgenstern I."/>
            <person name="Morin E."/>
            <person name="Murat C."/>
            <person name="Nagy L.G."/>
            <person name="Nolan M."/>
            <person name="Ohm R.A."/>
            <person name="Patyshakuliyeva A."/>
            <person name="Rokas A."/>
            <person name="Ruiz-Duenas F.J."/>
            <person name="Sabat G."/>
            <person name="Salamov A."/>
            <person name="Samejima M."/>
            <person name="Schmutz J."/>
            <person name="Slot J.C."/>
            <person name="St John F."/>
            <person name="Stenlid J."/>
            <person name="Sun H."/>
            <person name="Sun S."/>
            <person name="Syed K."/>
            <person name="Tsang A."/>
            <person name="Wiebenga A."/>
            <person name="Young D."/>
            <person name="Pisabarro A."/>
            <person name="Eastwood D.C."/>
            <person name="Martin F."/>
            <person name="Cullen D."/>
            <person name="Grigoriev I.V."/>
            <person name="Hibbett D.S."/>
        </authorList>
    </citation>
    <scope>NUCLEOTIDE SEQUENCE [LARGE SCALE GENOMIC DNA]</scope>
    <source>
        <strain evidence="5">ATCC 11539</strain>
    </source>
</reference>
<dbReference type="InterPro" id="IPR009057">
    <property type="entry name" value="Homeodomain-like_sf"/>
</dbReference>
<dbReference type="InterPro" id="IPR001356">
    <property type="entry name" value="HD"/>
</dbReference>
<dbReference type="GO" id="GO:0005634">
    <property type="term" value="C:nucleus"/>
    <property type="evidence" value="ECO:0007669"/>
    <property type="project" value="UniProtKB-SubCell"/>
</dbReference>
<keyword evidence="1 2" id="KW-0539">Nucleus</keyword>
<keyword evidence="1 2" id="KW-0371">Homeobox</keyword>
<dbReference type="PANTHER" id="PTHR46255:SF3">
    <property type="entry name" value="HOMEOBOX DOMAIN-CONTAINING PROTEIN"/>
    <property type="match status" value="1"/>
</dbReference>
<dbReference type="KEGG" id="gtr:GLOTRDRAFT_139953"/>
<dbReference type="PROSITE" id="PS50071">
    <property type="entry name" value="HOMEOBOX_2"/>
    <property type="match status" value="1"/>
</dbReference>
<organism evidence="5 6">
    <name type="scientific">Gloeophyllum trabeum (strain ATCC 11539 / FP-39264 / Madison 617)</name>
    <name type="common">Brown rot fungus</name>
    <dbReference type="NCBI Taxonomy" id="670483"/>
    <lineage>
        <taxon>Eukaryota</taxon>
        <taxon>Fungi</taxon>
        <taxon>Dikarya</taxon>
        <taxon>Basidiomycota</taxon>
        <taxon>Agaricomycotina</taxon>
        <taxon>Agaricomycetes</taxon>
        <taxon>Gloeophyllales</taxon>
        <taxon>Gloeophyllaceae</taxon>
        <taxon>Gloeophyllum</taxon>
    </lineage>
</organism>
<evidence type="ECO:0000256" key="1">
    <source>
        <dbReference type="PROSITE-ProRule" id="PRU00108"/>
    </source>
</evidence>
<dbReference type="RefSeq" id="XP_007868304.1">
    <property type="nucleotide sequence ID" value="XM_007870113.1"/>
</dbReference>
<dbReference type="PANTHER" id="PTHR46255">
    <property type="entry name" value="SHORT STATURE HOMEOBOX"/>
    <property type="match status" value="1"/>
</dbReference>
<dbReference type="eggNOG" id="KOG2251">
    <property type="taxonomic scope" value="Eukaryota"/>
</dbReference>
<proteinExistence type="predicted"/>
<feature type="compositionally biased region" description="Low complexity" evidence="3">
    <location>
        <begin position="242"/>
        <end position="261"/>
    </location>
</feature>
<dbReference type="SUPFAM" id="SSF46689">
    <property type="entry name" value="Homeodomain-like"/>
    <property type="match status" value="1"/>
</dbReference>
<keyword evidence="6" id="KW-1185">Reference proteome</keyword>
<dbReference type="AlphaFoldDB" id="S7PZC0"/>
<feature type="compositionally biased region" description="Pro residues" evidence="3">
    <location>
        <begin position="203"/>
        <end position="215"/>
    </location>
</feature>
<feature type="domain" description="Homeobox" evidence="4">
    <location>
        <begin position="134"/>
        <end position="194"/>
    </location>
</feature>